<dbReference type="GO" id="GO:0008237">
    <property type="term" value="F:metallopeptidase activity"/>
    <property type="evidence" value="ECO:0007669"/>
    <property type="project" value="UniProtKB-KW"/>
</dbReference>
<keyword evidence="8 10" id="KW-0378">Hydrolase</keyword>
<dbReference type="EMBL" id="VSSQ01011145">
    <property type="protein sequence ID" value="MPM46112.1"/>
    <property type="molecule type" value="Genomic_DNA"/>
</dbReference>
<keyword evidence="7" id="KW-0479">Metal-binding</keyword>
<comment type="caution">
    <text evidence="10">The sequence shown here is derived from an EMBL/GenBank/DDBJ whole genome shotgun (WGS) entry which is preliminary data.</text>
</comment>
<evidence type="ECO:0000256" key="7">
    <source>
        <dbReference type="ARBA" id="ARBA00022723"/>
    </source>
</evidence>
<dbReference type="PANTHER" id="PTHR34448">
    <property type="entry name" value="AMINOPEPTIDASE"/>
    <property type="match status" value="1"/>
</dbReference>
<reference evidence="10" key="1">
    <citation type="submission" date="2019-08" db="EMBL/GenBank/DDBJ databases">
        <authorList>
            <person name="Kucharzyk K."/>
            <person name="Murdoch R.W."/>
            <person name="Higgins S."/>
            <person name="Loffler F."/>
        </authorList>
    </citation>
    <scope>NUCLEOTIDE SEQUENCE</scope>
</reference>
<keyword evidence="6" id="KW-0645">Protease</keyword>
<keyword evidence="5 10" id="KW-0031">Aminopeptidase</keyword>
<dbReference type="EC" id="3.4.11.-" evidence="10"/>
<evidence type="ECO:0000256" key="3">
    <source>
        <dbReference type="ARBA" id="ARBA00001947"/>
    </source>
</evidence>
<gene>
    <name evidence="10" type="ORF">SDC9_92810</name>
</gene>
<evidence type="ECO:0000256" key="5">
    <source>
        <dbReference type="ARBA" id="ARBA00022438"/>
    </source>
</evidence>
<comment type="cofactor">
    <cofactor evidence="3">
        <name>Zn(2+)</name>
        <dbReference type="ChEBI" id="CHEBI:29105"/>
    </cofactor>
</comment>
<comment type="cofactor">
    <cofactor evidence="2">
        <name>Mg(2+)</name>
        <dbReference type="ChEBI" id="CHEBI:18420"/>
    </cofactor>
</comment>
<protein>
    <submittedName>
        <fullName evidence="10">Aminopeptidase 2</fullName>
        <ecNumber evidence="10">3.4.11.-</ecNumber>
    </submittedName>
</protein>
<comment type="cofactor">
    <cofactor evidence="1">
        <name>Co(2+)</name>
        <dbReference type="ChEBI" id="CHEBI:48828"/>
    </cofactor>
</comment>
<dbReference type="PANTHER" id="PTHR34448:SF1">
    <property type="entry name" value="BLL6088 PROTEIN"/>
    <property type="match status" value="1"/>
</dbReference>
<keyword evidence="9" id="KW-0482">Metalloprotease</keyword>
<accession>A0A644ZZ42</accession>
<dbReference type="Pfam" id="PF02073">
    <property type="entry name" value="Peptidase_M29"/>
    <property type="match status" value="1"/>
</dbReference>
<sequence length="369" mass="41539">MADPREEKLAKLLVQHSVQLQKGESCLINAVDIPITMTEALVKAVYDAGGYPVVNLWNQRLERAMCEQATKESLQKWADVDTYRMKQMDAFIGIRGIANVRELSTIPEKANLASTYYNIPVHMKTRLPHTKWVVLRYPTEVFAMQANLGTVEFEDFFYKVCTEVDYLAMAEAMAEAKPFLDTVDKVHIKAKGTDLTFSVKGMGWIPCAGRMNIPDGEIYSCPVKDSVNGTITYNTESTYHGHCFKDVSFTFKDGKIIEAHSDDDALLNEILDIDEGARYIGEFALGCNPGILKPMDNTLFDEKIFGSIHFTPGNAYDDCDNTNRSAVHWDLVQIQRPEYGGGEMYFDGELVRKDGLFVHPRLTCLNLSL</sequence>
<dbReference type="AlphaFoldDB" id="A0A644ZZ42"/>
<evidence type="ECO:0000256" key="4">
    <source>
        <dbReference type="ARBA" id="ARBA00008236"/>
    </source>
</evidence>
<evidence type="ECO:0000256" key="6">
    <source>
        <dbReference type="ARBA" id="ARBA00022670"/>
    </source>
</evidence>
<dbReference type="GO" id="GO:0004177">
    <property type="term" value="F:aminopeptidase activity"/>
    <property type="evidence" value="ECO:0007669"/>
    <property type="project" value="UniProtKB-KW"/>
</dbReference>
<evidence type="ECO:0000256" key="9">
    <source>
        <dbReference type="ARBA" id="ARBA00023049"/>
    </source>
</evidence>
<name>A0A644ZZ42_9ZZZZ</name>
<dbReference type="GO" id="GO:0046872">
    <property type="term" value="F:metal ion binding"/>
    <property type="evidence" value="ECO:0007669"/>
    <property type="project" value="UniProtKB-KW"/>
</dbReference>
<organism evidence="10">
    <name type="scientific">bioreactor metagenome</name>
    <dbReference type="NCBI Taxonomy" id="1076179"/>
    <lineage>
        <taxon>unclassified sequences</taxon>
        <taxon>metagenomes</taxon>
        <taxon>ecological metagenomes</taxon>
    </lineage>
</organism>
<dbReference type="InterPro" id="IPR035097">
    <property type="entry name" value="M29_N-terminal"/>
</dbReference>
<evidence type="ECO:0000256" key="1">
    <source>
        <dbReference type="ARBA" id="ARBA00001941"/>
    </source>
</evidence>
<comment type="similarity">
    <text evidence="4">Belongs to the peptidase M29 family.</text>
</comment>
<evidence type="ECO:0000256" key="8">
    <source>
        <dbReference type="ARBA" id="ARBA00022801"/>
    </source>
</evidence>
<evidence type="ECO:0000256" key="2">
    <source>
        <dbReference type="ARBA" id="ARBA00001946"/>
    </source>
</evidence>
<dbReference type="InterPro" id="IPR052170">
    <property type="entry name" value="M29_Exopeptidase"/>
</dbReference>
<dbReference type="Gene3D" id="3.40.1830.10">
    <property type="entry name" value="Thermophilic metalloprotease (M29)"/>
    <property type="match status" value="1"/>
</dbReference>
<evidence type="ECO:0000313" key="10">
    <source>
        <dbReference type="EMBL" id="MPM46112.1"/>
    </source>
</evidence>
<dbReference type="SUPFAM" id="SSF144052">
    <property type="entry name" value="Thermophilic metalloprotease-like"/>
    <property type="match status" value="1"/>
</dbReference>
<dbReference type="InterPro" id="IPR000787">
    <property type="entry name" value="Peptidase_M29"/>
</dbReference>
<dbReference type="GO" id="GO:0006508">
    <property type="term" value="P:proteolysis"/>
    <property type="evidence" value="ECO:0007669"/>
    <property type="project" value="UniProtKB-KW"/>
</dbReference>
<proteinExistence type="inferred from homology"/>